<evidence type="ECO:0000313" key="2">
    <source>
        <dbReference type="Proteomes" id="UP001457282"/>
    </source>
</evidence>
<dbReference type="AlphaFoldDB" id="A0AAW1W7J4"/>
<accession>A0AAW1W7J4</accession>
<dbReference type="GO" id="GO:0008380">
    <property type="term" value="P:RNA splicing"/>
    <property type="evidence" value="ECO:0007669"/>
    <property type="project" value="InterPro"/>
</dbReference>
<dbReference type="InterPro" id="IPR044578">
    <property type="entry name" value="BIR6-like"/>
</dbReference>
<keyword evidence="2" id="KW-1185">Reference proteome</keyword>
<gene>
    <name evidence="1" type="ORF">M0R45_028483</name>
</gene>
<protein>
    <submittedName>
        <fullName evidence="1">Uncharacterized protein</fullName>
    </submittedName>
</protein>
<name>A0AAW1W7J4_RUBAR</name>
<dbReference type="InterPro" id="IPR011990">
    <property type="entry name" value="TPR-like_helical_dom_sf"/>
</dbReference>
<evidence type="ECO:0000313" key="1">
    <source>
        <dbReference type="EMBL" id="KAK9919909.1"/>
    </source>
</evidence>
<dbReference type="PANTHER" id="PTHR47003:SF11">
    <property type="entry name" value="PPR SUPERFAMILY PROTEIN"/>
    <property type="match status" value="1"/>
</dbReference>
<dbReference type="EMBL" id="JBEDUW010000006">
    <property type="protein sequence ID" value="KAK9919909.1"/>
    <property type="molecule type" value="Genomic_DNA"/>
</dbReference>
<sequence length="132" mass="15202">MHQHRVIEKCGGVRHGTPNLQVVAFFNSATSRHEFEQNLEPYNKMNDLAGKVRQFDLAWHMIGLMKTQSVEIMVETFSILVWQYVRAELAMEEVHIFNGMENYGCKVDKICLLSCGILCTKRRVSENEVLIA</sequence>
<dbReference type="PANTHER" id="PTHR47003">
    <property type="entry name" value="OS01G0970900 PROTEIN"/>
    <property type="match status" value="1"/>
</dbReference>
<reference evidence="1 2" key="1">
    <citation type="journal article" date="2023" name="G3 (Bethesda)">
        <title>A chromosome-length genome assembly and annotation of blackberry (Rubus argutus, cv. 'Hillquist').</title>
        <authorList>
            <person name="Bruna T."/>
            <person name="Aryal R."/>
            <person name="Dudchenko O."/>
            <person name="Sargent D.J."/>
            <person name="Mead D."/>
            <person name="Buti M."/>
            <person name="Cavallini A."/>
            <person name="Hytonen T."/>
            <person name="Andres J."/>
            <person name="Pham M."/>
            <person name="Weisz D."/>
            <person name="Mascagni F."/>
            <person name="Usai G."/>
            <person name="Natali L."/>
            <person name="Bassil N."/>
            <person name="Fernandez G.E."/>
            <person name="Lomsadze A."/>
            <person name="Armour M."/>
            <person name="Olukolu B."/>
            <person name="Poorten T."/>
            <person name="Britton C."/>
            <person name="Davik J."/>
            <person name="Ashrafi H."/>
            <person name="Aiden E.L."/>
            <person name="Borodovsky M."/>
            <person name="Worthington M."/>
        </authorList>
    </citation>
    <scope>NUCLEOTIDE SEQUENCE [LARGE SCALE GENOMIC DNA]</scope>
    <source>
        <strain evidence="1">PI 553951</strain>
    </source>
</reference>
<comment type="caution">
    <text evidence="1">The sequence shown here is derived from an EMBL/GenBank/DDBJ whole genome shotgun (WGS) entry which is preliminary data.</text>
</comment>
<organism evidence="1 2">
    <name type="scientific">Rubus argutus</name>
    <name type="common">Southern blackberry</name>
    <dbReference type="NCBI Taxonomy" id="59490"/>
    <lineage>
        <taxon>Eukaryota</taxon>
        <taxon>Viridiplantae</taxon>
        <taxon>Streptophyta</taxon>
        <taxon>Embryophyta</taxon>
        <taxon>Tracheophyta</taxon>
        <taxon>Spermatophyta</taxon>
        <taxon>Magnoliopsida</taxon>
        <taxon>eudicotyledons</taxon>
        <taxon>Gunneridae</taxon>
        <taxon>Pentapetalae</taxon>
        <taxon>rosids</taxon>
        <taxon>fabids</taxon>
        <taxon>Rosales</taxon>
        <taxon>Rosaceae</taxon>
        <taxon>Rosoideae</taxon>
        <taxon>Rosoideae incertae sedis</taxon>
        <taxon>Rubus</taxon>
    </lineage>
</organism>
<proteinExistence type="predicted"/>
<dbReference type="Gene3D" id="1.25.40.10">
    <property type="entry name" value="Tetratricopeptide repeat domain"/>
    <property type="match status" value="1"/>
</dbReference>
<dbReference type="Proteomes" id="UP001457282">
    <property type="component" value="Unassembled WGS sequence"/>
</dbReference>